<accession>A0A1X9MCU9</accession>
<gene>
    <name evidence="1" type="ORF">BkAM31D_05685</name>
</gene>
<sequence>MNKLTILSSKHRNNTLFDQMKLLKSIGVWLEGKCSWLNDQSDWDLSPKVRSSFSPVEILVAYHKRWGLELTILQEKSFKEEDNVITVIIKNQTELKKELKLVYHRQLLNQDSSENVIFVSPSEKAIFQHSGSLLTLVSSKFTREKNSECAVGRKDSIWSEAEGALAFTPLCGEGRECMIVTKIELEPWQETFGRIWEITGCSEEEVYHRHFRHQSIDQHSQGIKRTL</sequence>
<evidence type="ECO:0000313" key="2">
    <source>
        <dbReference type="Proteomes" id="UP000193006"/>
    </source>
</evidence>
<dbReference type="Proteomes" id="UP000193006">
    <property type="component" value="Chromosome"/>
</dbReference>
<keyword evidence="2" id="KW-1185">Reference proteome</keyword>
<evidence type="ECO:0000313" key="1">
    <source>
        <dbReference type="EMBL" id="ARK29381.1"/>
    </source>
</evidence>
<dbReference type="STRING" id="199441.BkAM31D_05685"/>
<proteinExistence type="predicted"/>
<protein>
    <submittedName>
        <fullName evidence="1">Uncharacterized protein</fullName>
    </submittedName>
</protein>
<dbReference type="EMBL" id="CP020814">
    <property type="protein sequence ID" value="ARK29381.1"/>
    <property type="molecule type" value="Genomic_DNA"/>
</dbReference>
<reference evidence="1 2" key="1">
    <citation type="submission" date="2017-04" db="EMBL/GenBank/DDBJ databases">
        <title>Bacillus krulwichiae AM31D Genome sequencing and assembly.</title>
        <authorList>
            <person name="Krulwich T.A."/>
            <person name="Anastor L."/>
            <person name="Ehrlich R."/>
            <person name="Ehrlich G.D."/>
            <person name="Janto B."/>
        </authorList>
    </citation>
    <scope>NUCLEOTIDE SEQUENCE [LARGE SCALE GENOMIC DNA]</scope>
    <source>
        <strain evidence="1 2">AM31D</strain>
    </source>
</reference>
<name>A0A1X9MCU9_9BACI</name>
<organism evidence="1 2">
    <name type="scientific">Halalkalibacter krulwichiae</name>
    <dbReference type="NCBI Taxonomy" id="199441"/>
    <lineage>
        <taxon>Bacteria</taxon>
        <taxon>Bacillati</taxon>
        <taxon>Bacillota</taxon>
        <taxon>Bacilli</taxon>
        <taxon>Bacillales</taxon>
        <taxon>Bacillaceae</taxon>
        <taxon>Halalkalibacter</taxon>
    </lineage>
</organism>
<dbReference type="RefSeq" id="WP_066153731.1">
    <property type="nucleotide sequence ID" value="NZ_CP020814.1"/>
</dbReference>
<dbReference type="AlphaFoldDB" id="A0A1X9MCU9"/>
<dbReference type="KEGG" id="bkw:BkAM31D_05685"/>